<sequence>MDSPFEWREDDDGAARLVAFREAVERHYANPLPAGLRRAAYRDLTDTEASKVPPSPPWRPRRPEPSSCSCMPAPRSLATDSRGRATAVTKAAQERECVFPQEDADSPC</sequence>
<name>A0A5M3WK56_9ACTN</name>
<keyword evidence="3" id="KW-1185">Reference proteome</keyword>
<organism evidence="2 3">
    <name type="scientific">Acrocarpospora macrocephala</name>
    <dbReference type="NCBI Taxonomy" id="150177"/>
    <lineage>
        <taxon>Bacteria</taxon>
        <taxon>Bacillati</taxon>
        <taxon>Actinomycetota</taxon>
        <taxon>Actinomycetes</taxon>
        <taxon>Streptosporangiales</taxon>
        <taxon>Streptosporangiaceae</taxon>
        <taxon>Acrocarpospora</taxon>
    </lineage>
</organism>
<accession>A0A5M3WK56</accession>
<comment type="caution">
    <text evidence="2">The sequence shown here is derived from an EMBL/GenBank/DDBJ whole genome shotgun (WGS) entry which is preliminary data.</text>
</comment>
<reference evidence="2 3" key="1">
    <citation type="submission" date="2019-10" db="EMBL/GenBank/DDBJ databases">
        <title>Whole genome shotgun sequence of Acrocarpospora macrocephala NBRC 16266.</title>
        <authorList>
            <person name="Ichikawa N."/>
            <person name="Kimura A."/>
            <person name="Kitahashi Y."/>
            <person name="Komaki H."/>
            <person name="Oguchi A."/>
        </authorList>
    </citation>
    <scope>NUCLEOTIDE SEQUENCE [LARGE SCALE GENOMIC DNA]</scope>
    <source>
        <strain evidence="2 3">NBRC 16266</strain>
    </source>
</reference>
<evidence type="ECO:0000313" key="3">
    <source>
        <dbReference type="Proteomes" id="UP000331127"/>
    </source>
</evidence>
<feature type="region of interest" description="Disordered" evidence="1">
    <location>
        <begin position="42"/>
        <end position="82"/>
    </location>
</feature>
<proteinExistence type="predicted"/>
<evidence type="ECO:0000313" key="2">
    <source>
        <dbReference type="EMBL" id="GES08760.1"/>
    </source>
</evidence>
<dbReference type="AlphaFoldDB" id="A0A5M3WK56"/>
<protein>
    <submittedName>
        <fullName evidence="2">Uncharacterized protein</fullName>
    </submittedName>
</protein>
<gene>
    <name evidence="2" type="ORF">Amac_023560</name>
</gene>
<dbReference type="Proteomes" id="UP000331127">
    <property type="component" value="Unassembled WGS sequence"/>
</dbReference>
<dbReference type="EMBL" id="BLAE01000011">
    <property type="protein sequence ID" value="GES08760.1"/>
    <property type="molecule type" value="Genomic_DNA"/>
</dbReference>
<evidence type="ECO:0000256" key="1">
    <source>
        <dbReference type="SAM" id="MobiDB-lite"/>
    </source>
</evidence>
<dbReference type="RefSeq" id="WP_155354335.1">
    <property type="nucleotide sequence ID" value="NZ_BAAAHL010000046.1"/>
</dbReference>